<protein>
    <submittedName>
        <fullName evidence="2">Uncharacterized protein</fullName>
    </submittedName>
</protein>
<reference evidence="2 3" key="1">
    <citation type="submission" date="2020-11" db="EMBL/GenBank/DDBJ databases">
        <title>The genome sequence of Erythrobacter sp. 6D36.</title>
        <authorList>
            <person name="Liu Y."/>
        </authorList>
    </citation>
    <scope>NUCLEOTIDE SEQUENCE [LARGE SCALE GENOMIC DNA]</scope>
    <source>
        <strain evidence="2 3">6D36</strain>
    </source>
</reference>
<dbReference type="Proteomes" id="UP000594459">
    <property type="component" value="Chromosome"/>
</dbReference>
<evidence type="ECO:0000256" key="1">
    <source>
        <dbReference type="SAM" id="SignalP"/>
    </source>
</evidence>
<evidence type="ECO:0000313" key="3">
    <source>
        <dbReference type="Proteomes" id="UP000594459"/>
    </source>
</evidence>
<keyword evidence="3" id="KW-1185">Reference proteome</keyword>
<organism evidence="2 3">
    <name type="scientific">Qipengyuania soli</name>
    <dbReference type="NCBI Taxonomy" id="2782568"/>
    <lineage>
        <taxon>Bacteria</taxon>
        <taxon>Pseudomonadati</taxon>
        <taxon>Pseudomonadota</taxon>
        <taxon>Alphaproteobacteria</taxon>
        <taxon>Sphingomonadales</taxon>
        <taxon>Erythrobacteraceae</taxon>
        <taxon>Qipengyuania</taxon>
    </lineage>
</organism>
<dbReference type="AlphaFoldDB" id="A0A7S8F692"/>
<feature type="chain" id="PRO_5032901877" evidence="1">
    <location>
        <begin position="20"/>
        <end position="74"/>
    </location>
</feature>
<name>A0A7S8F692_9SPHN</name>
<dbReference type="EMBL" id="CP064654">
    <property type="protein sequence ID" value="QPC99908.1"/>
    <property type="molecule type" value="Genomic_DNA"/>
</dbReference>
<proteinExistence type="predicted"/>
<evidence type="ECO:0000313" key="2">
    <source>
        <dbReference type="EMBL" id="QPC99908.1"/>
    </source>
</evidence>
<feature type="signal peptide" evidence="1">
    <location>
        <begin position="1"/>
        <end position="19"/>
    </location>
</feature>
<sequence length="74" mass="8576">MRTAVIACCFAFLSTPLVAQEANEVRKEEKADTQDAATKKEDEICKFIRTDMNSRRKQKVCMTSEEWVRFNRGN</sequence>
<accession>A0A7S8F692</accession>
<dbReference type="RefSeq" id="WP_200983703.1">
    <property type="nucleotide sequence ID" value="NZ_CP064654.1"/>
</dbReference>
<gene>
    <name evidence="2" type="ORF">IRL76_05065</name>
</gene>
<dbReference type="KEGG" id="qso:IRL76_05065"/>
<keyword evidence="1" id="KW-0732">Signal</keyword>